<keyword evidence="2" id="KW-1185">Reference proteome</keyword>
<gene>
    <name evidence="1" type="ORF">KR093_009624</name>
</gene>
<dbReference type="Proteomes" id="UP001200034">
    <property type="component" value="Unassembled WGS sequence"/>
</dbReference>
<evidence type="ECO:0000313" key="1">
    <source>
        <dbReference type="EMBL" id="KAH8378144.1"/>
    </source>
</evidence>
<protein>
    <submittedName>
        <fullName evidence="1">Uncharacterized protein</fullName>
    </submittedName>
</protein>
<accession>A0AAD4K8P6</accession>
<dbReference type="SMART" id="SM00697">
    <property type="entry name" value="DM8"/>
    <property type="match status" value="1"/>
</dbReference>
<feature type="non-terminal residue" evidence="1">
    <location>
        <position position="1"/>
    </location>
</feature>
<dbReference type="PANTHER" id="PTHR20898:SF0">
    <property type="entry name" value="DAEDALUS ON 3-RELATED"/>
    <property type="match status" value="1"/>
</dbReference>
<dbReference type="Pfam" id="PF06477">
    <property type="entry name" value="DUF1091"/>
    <property type="match status" value="1"/>
</dbReference>
<name>A0AAD4K8P6_9MUSC</name>
<dbReference type="EMBL" id="JAJJHW010001127">
    <property type="protein sequence ID" value="KAH8378144.1"/>
    <property type="molecule type" value="Genomic_DNA"/>
</dbReference>
<reference evidence="1" key="1">
    <citation type="journal article" date="2021" name="Mol. Ecol. Resour.">
        <title>Phylogenomic analyses of the genus Drosophila reveals genomic signals of climate adaptation.</title>
        <authorList>
            <person name="Li F."/>
            <person name="Rane R.V."/>
            <person name="Luria V."/>
            <person name="Xiong Z."/>
            <person name="Chen J."/>
            <person name="Li Z."/>
            <person name="Catullo R.A."/>
            <person name="Griffin P.C."/>
            <person name="Schiffer M."/>
            <person name="Pearce S."/>
            <person name="Lee S.F."/>
            <person name="McElroy K."/>
            <person name="Stocker A."/>
            <person name="Shirriffs J."/>
            <person name="Cockerell F."/>
            <person name="Coppin C."/>
            <person name="Sgro C.M."/>
            <person name="Karger A."/>
            <person name="Cain J.W."/>
            <person name="Weber J.A."/>
            <person name="Santpere G."/>
            <person name="Kirschner M.W."/>
            <person name="Hoffmann A.A."/>
            <person name="Oakeshott J.G."/>
            <person name="Zhang G."/>
        </authorList>
    </citation>
    <scope>NUCLEOTIDE SEQUENCE</scope>
    <source>
        <strain evidence="1">BGI-SZ-2011g</strain>
    </source>
</reference>
<dbReference type="PANTHER" id="PTHR20898">
    <property type="entry name" value="DAEDALUS ON 3-RELATED-RELATED"/>
    <property type="match status" value="1"/>
</dbReference>
<comment type="caution">
    <text evidence="1">The sequence shown here is derived from an EMBL/GenBank/DDBJ whole genome shotgun (WGS) entry which is preliminary data.</text>
</comment>
<dbReference type="AlphaFoldDB" id="A0AAD4K8P6"/>
<sequence length="156" mass="18369">LTVEFTKMNANIKSPELLDFNYSLNRTSNNISAIYVTFKLSEDLFELRGPFNLRFKYTEKYYNYITLDIDYCKGLVSLYNSYIMKGIVDELRTVSNYPLDCPLKKNKHYYINGFAFNTNILPSYFPEISFALDATFRTSHQRNVLKVDIFGELRKK</sequence>
<proteinExistence type="predicted"/>
<organism evidence="1 2">
    <name type="scientific">Drosophila rubida</name>
    <dbReference type="NCBI Taxonomy" id="30044"/>
    <lineage>
        <taxon>Eukaryota</taxon>
        <taxon>Metazoa</taxon>
        <taxon>Ecdysozoa</taxon>
        <taxon>Arthropoda</taxon>
        <taxon>Hexapoda</taxon>
        <taxon>Insecta</taxon>
        <taxon>Pterygota</taxon>
        <taxon>Neoptera</taxon>
        <taxon>Endopterygota</taxon>
        <taxon>Diptera</taxon>
        <taxon>Brachycera</taxon>
        <taxon>Muscomorpha</taxon>
        <taxon>Ephydroidea</taxon>
        <taxon>Drosophilidae</taxon>
        <taxon>Drosophila</taxon>
    </lineage>
</organism>
<dbReference type="InterPro" id="IPR010512">
    <property type="entry name" value="DUF1091"/>
</dbReference>
<evidence type="ECO:0000313" key="2">
    <source>
        <dbReference type="Proteomes" id="UP001200034"/>
    </source>
</evidence>